<dbReference type="SUPFAM" id="SSF109854">
    <property type="entry name" value="DinB/YfiT-like putative metalloenzymes"/>
    <property type="match status" value="1"/>
</dbReference>
<evidence type="ECO:0000313" key="5">
    <source>
        <dbReference type="Proteomes" id="UP000595332"/>
    </source>
</evidence>
<organism evidence="4 5">
    <name type="scientific">Neptunomonas japonica JAMM 1380</name>
    <dbReference type="NCBI Taxonomy" id="1441457"/>
    <lineage>
        <taxon>Bacteria</taxon>
        <taxon>Pseudomonadati</taxon>
        <taxon>Pseudomonadota</taxon>
        <taxon>Gammaproteobacteria</taxon>
        <taxon>Oceanospirillales</taxon>
        <taxon>Oceanospirillaceae</taxon>
        <taxon>Neptunomonas</taxon>
    </lineage>
</organism>
<gene>
    <name evidence="4" type="ORF">NEJAP_2830</name>
</gene>
<dbReference type="InterPro" id="IPR034660">
    <property type="entry name" value="DinB/YfiT-like"/>
</dbReference>
<dbReference type="Pfam" id="PF05163">
    <property type="entry name" value="DinB"/>
    <property type="match status" value="1"/>
</dbReference>
<dbReference type="Gene3D" id="1.20.120.450">
    <property type="entry name" value="dinb family like domain"/>
    <property type="match status" value="1"/>
</dbReference>
<accession>A0A7R6PUL1</accession>
<dbReference type="Proteomes" id="UP000595332">
    <property type="component" value="Chromosome"/>
</dbReference>
<evidence type="ECO:0000256" key="3">
    <source>
        <dbReference type="PIRSR" id="PIRSR607837-1"/>
    </source>
</evidence>
<dbReference type="GO" id="GO:0046872">
    <property type="term" value="F:metal ion binding"/>
    <property type="evidence" value="ECO:0007669"/>
    <property type="project" value="UniProtKB-KW"/>
</dbReference>
<proteinExistence type="inferred from homology"/>
<dbReference type="KEGG" id="njp:NEJAP_2830"/>
<reference evidence="4 5" key="1">
    <citation type="journal article" date="2008" name="Int. J. Syst. Evol. Microbiol.">
        <title>Neptunomonas japonica sp. nov., an Osedax japonicus symbiont-like bacterium isolated from sediment adjacent to sperm whale carcasses off Kagoshima, Japan.</title>
        <authorList>
            <person name="Miyazaki M."/>
            <person name="Nogi Y."/>
            <person name="Fujiwara Y."/>
            <person name="Kawato M."/>
            <person name="Kubokawa K."/>
            <person name="Horikoshi K."/>
        </authorList>
    </citation>
    <scope>NUCLEOTIDE SEQUENCE [LARGE SCALE GENOMIC DNA]</scope>
    <source>
        <strain evidence="4 5">JAMM 1380</strain>
    </source>
</reference>
<keyword evidence="2 3" id="KW-0479">Metal-binding</keyword>
<dbReference type="PANTHER" id="PTHR37302">
    <property type="entry name" value="SLR1116 PROTEIN"/>
    <property type="match status" value="1"/>
</dbReference>
<feature type="binding site" evidence="3">
    <location>
        <position position="151"/>
    </location>
    <ligand>
        <name>a divalent metal cation</name>
        <dbReference type="ChEBI" id="CHEBI:60240"/>
    </ligand>
</feature>
<feature type="binding site" evidence="3">
    <location>
        <position position="50"/>
    </location>
    <ligand>
        <name>a divalent metal cation</name>
        <dbReference type="ChEBI" id="CHEBI:60240"/>
    </ligand>
</feature>
<dbReference type="InterPro" id="IPR007837">
    <property type="entry name" value="DinB"/>
</dbReference>
<dbReference type="AlphaFoldDB" id="A0A7R6PUL1"/>
<evidence type="ECO:0008006" key="6">
    <source>
        <dbReference type="Google" id="ProtNLM"/>
    </source>
</evidence>
<dbReference type="RefSeq" id="WP_201347930.1">
    <property type="nucleotide sequence ID" value="NZ_AP014546.1"/>
</dbReference>
<keyword evidence="5" id="KW-1185">Reference proteome</keyword>
<name>A0A7R6PUL1_9GAMM</name>
<dbReference type="EMBL" id="AP014546">
    <property type="protein sequence ID" value="BBB30770.1"/>
    <property type="molecule type" value="Genomic_DNA"/>
</dbReference>
<evidence type="ECO:0000256" key="1">
    <source>
        <dbReference type="ARBA" id="ARBA00008635"/>
    </source>
</evidence>
<comment type="similarity">
    <text evidence="1">Belongs to the DinB family.</text>
</comment>
<evidence type="ECO:0000256" key="2">
    <source>
        <dbReference type="ARBA" id="ARBA00022723"/>
    </source>
</evidence>
<protein>
    <recommendedName>
        <fullName evidence="6">Damage-inducible protein DinB</fullName>
    </recommendedName>
</protein>
<dbReference type="PANTHER" id="PTHR37302:SF1">
    <property type="entry name" value="PROTEIN DINB"/>
    <property type="match status" value="1"/>
</dbReference>
<sequence length="181" mass="20748">MNCCHHFQLMAIYNRRLNKQIYQASTNLSSAELEEDVGAFFKSILGALNHIVVGDLLWLSRFATHSSRYQSLACLATHPKPSSLDEQLYDNLDAYWLVRKDIDDRVHEWLSSEVLETDFERLLTYSNSKGIVSKRNFSELVSHLFNHQTHHRGQVSALLYQKGVDIGVTDFLIDIPDAVHS</sequence>
<evidence type="ECO:0000313" key="4">
    <source>
        <dbReference type="EMBL" id="BBB30770.1"/>
    </source>
</evidence>
<feature type="binding site" evidence="3">
    <location>
        <position position="147"/>
    </location>
    <ligand>
        <name>a divalent metal cation</name>
        <dbReference type="ChEBI" id="CHEBI:60240"/>
    </ligand>
</feature>